<comment type="caution">
    <text evidence="2">The sequence shown here is derived from an EMBL/GenBank/DDBJ whole genome shotgun (WGS) entry which is preliminary data.</text>
</comment>
<accession>A0AAP0G3F3</accession>
<keyword evidence="3" id="KW-1185">Reference proteome</keyword>
<gene>
    <name evidence="2" type="ORF">KSP39_PZI013601</name>
</gene>
<dbReference type="AlphaFoldDB" id="A0AAP0G3F3"/>
<evidence type="ECO:0000313" key="3">
    <source>
        <dbReference type="Proteomes" id="UP001418222"/>
    </source>
</evidence>
<reference evidence="2 3" key="1">
    <citation type="journal article" date="2022" name="Nat. Plants">
        <title>Genomes of leafy and leafless Platanthera orchids illuminate the evolution of mycoheterotrophy.</title>
        <authorList>
            <person name="Li M.H."/>
            <person name="Liu K.W."/>
            <person name="Li Z."/>
            <person name="Lu H.C."/>
            <person name="Ye Q.L."/>
            <person name="Zhang D."/>
            <person name="Wang J.Y."/>
            <person name="Li Y.F."/>
            <person name="Zhong Z.M."/>
            <person name="Liu X."/>
            <person name="Yu X."/>
            <person name="Liu D.K."/>
            <person name="Tu X.D."/>
            <person name="Liu B."/>
            <person name="Hao Y."/>
            <person name="Liao X.Y."/>
            <person name="Jiang Y.T."/>
            <person name="Sun W.H."/>
            <person name="Chen J."/>
            <person name="Chen Y.Q."/>
            <person name="Ai Y."/>
            <person name="Zhai J.W."/>
            <person name="Wu S.S."/>
            <person name="Zhou Z."/>
            <person name="Hsiao Y.Y."/>
            <person name="Wu W.L."/>
            <person name="Chen Y.Y."/>
            <person name="Lin Y.F."/>
            <person name="Hsu J.L."/>
            <person name="Li C.Y."/>
            <person name="Wang Z.W."/>
            <person name="Zhao X."/>
            <person name="Zhong W.Y."/>
            <person name="Ma X.K."/>
            <person name="Ma L."/>
            <person name="Huang J."/>
            <person name="Chen G.Z."/>
            <person name="Huang M.Z."/>
            <person name="Huang L."/>
            <person name="Peng D.H."/>
            <person name="Luo Y.B."/>
            <person name="Zou S.Q."/>
            <person name="Chen S.P."/>
            <person name="Lan S."/>
            <person name="Tsai W.C."/>
            <person name="Van de Peer Y."/>
            <person name="Liu Z.J."/>
        </authorList>
    </citation>
    <scope>NUCLEOTIDE SEQUENCE [LARGE SCALE GENOMIC DNA]</scope>
    <source>
        <strain evidence="2">Lor287</strain>
    </source>
</reference>
<sequence length="101" mass="11473">MLATVRSLRSIHRRLIYRLELCRTLPSGHLQASNEPEKRPSPQVRRERKNMTITSTQAHQPPNNIQHSLGAACCPLRVRNFLSPPSCNEERPVALDSPNIL</sequence>
<dbReference type="Proteomes" id="UP001418222">
    <property type="component" value="Unassembled WGS sequence"/>
</dbReference>
<protein>
    <submittedName>
        <fullName evidence="2">Uncharacterized protein</fullName>
    </submittedName>
</protein>
<dbReference type="EMBL" id="JBBWWQ010000011">
    <property type="protein sequence ID" value="KAK8935448.1"/>
    <property type="molecule type" value="Genomic_DNA"/>
</dbReference>
<feature type="compositionally biased region" description="Polar residues" evidence="1">
    <location>
        <begin position="51"/>
        <end position="66"/>
    </location>
</feature>
<evidence type="ECO:0000256" key="1">
    <source>
        <dbReference type="SAM" id="MobiDB-lite"/>
    </source>
</evidence>
<proteinExistence type="predicted"/>
<feature type="region of interest" description="Disordered" evidence="1">
    <location>
        <begin position="82"/>
        <end position="101"/>
    </location>
</feature>
<feature type="region of interest" description="Disordered" evidence="1">
    <location>
        <begin position="28"/>
        <end position="66"/>
    </location>
</feature>
<name>A0AAP0G3F3_9ASPA</name>
<evidence type="ECO:0000313" key="2">
    <source>
        <dbReference type="EMBL" id="KAK8935448.1"/>
    </source>
</evidence>
<organism evidence="2 3">
    <name type="scientific">Platanthera zijinensis</name>
    <dbReference type="NCBI Taxonomy" id="2320716"/>
    <lineage>
        <taxon>Eukaryota</taxon>
        <taxon>Viridiplantae</taxon>
        <taxon>Streptophyta</taxon>
        <taxon>Embryophyta</taxon>
        <taxon>Tracheophyta</taxon>
        <taxon>Spermatophyta</taxon>
        <taxon>Magnoliopsida</taxon>
        <taxon>Liliopsida</taxon>
        <taxon>Asparagales</taxon>
        <taxon>Orchidaceae</taxon>
        <taxon>Orchidoideae</taxon>
        <taxon>Orchideae</taxon>
        <taxon>Orchidinae</taxon>
        <taxon>Platanthera</taxon>
    </lineage>
</organism>